<dbReference type="Proteomes" id="UP001320420">
    <property type="component" value="Unassembled WGS sequence"/>
</dbReference>
<feature type="compositionally biased region" description="Polar residues" evidence="2">
    <location>
        <begin position="21"/>
        <end position="36"/>
    </location>
</feature>
<dbReference type="AlphaFoldDB" id="A0AAN9YM31"/>
<gene>
    <name evidence="3" type="ORF">SLS62_008990</name>
</gene>
<evidence type="ECO:0008006" key="5">
    <source>
        <dbReference type="Google" id="ProtNLM"/>
    </source>
</evidence>
<accession>A0AAN9YM31</accession>
<feature type="compositionally biased region" description="Polar residues" evidence="2">
    <location>
        <begin position="462"/>
        <end position="474"/>
    </location>
</feature>
<name>A0AAN9YM31_9PEZI</name>
<keyword evidence="1" id="KW-0175">Coiled coil</keyword>
<dbReference type="EMBL" id="JAKJXP020000089">
    <property type="protein sequence ID" value="KAK7747664.1"/>
    <property type="molecule type" value="Genomic_DNA"/>
</dbReference>
<feature type="region of interest" description="Disordered" evidence="2">
    <location>
        <begin position="250"/>
        <end position="303"/>
    </location>
</feature>
<protein>
    <recommendedName>
        <fullName evidence="5">Centrosomin N-terminal motif 1 domain-containing protein</fullName>
    </recommendedName>
</protein>
<evidence type="ECO:0000256" key="1">
    <source>
        <dbReference type="SAM" id="Coils"/>
    </source>
</evidence>
<feature type="region of interest" description="Disordered" evidence="2">
    <location>
        <begin position="600"/>
        <end position="922"/>
    </location>
</feature>
<feature type="compositionally biased region" description="Polar residues" evidence="2">
    <location>
        <begin position="912"/>
        <end position="922"/>
    </location>
</feature>
<feature type="compositionally biased region" description="Polar residues" evidence="2">
    <location>
        <begin position="424"/>
        <end position="435"/>
    </location>
</feature>
<keyword evidence="4" id="KW-1185">Reference proteome</keyword>
<evidence type="ECO:0000313" key="4">
    <source>
        <dbReference type="Proteomes" id="UP001320420"/>
    </source>
</evidence>
<feature type="compositionally biased region" description="Low complexity" evidence="2">
    <location>
        <begin position="866"/>
        <end position="903"/>
    </location>
</feature>
<proteinExistence type="predicted"/>
<organism evidence="3 4">
    <name type="scientific">Diatrype stigma</name>
    <dbReference type="NCBI Taxonomy" id="117547"/>
    <lineage>
        <taxon>Eukaryota</taxon>
        <taxon>Fungi</taxon>
        <taxon>Dikarya</taxon>
        <taxon>Ascomycota</taxon>
        <taxon>Pezizomycotina</taxon>
        <taxon>Sordariomycetes</taxon>
        <taxon>Xylariomycetidae</taxon>
        <taxon>Xylariales</taxon>
        <taxon>Diatrypaceae</taxon>
        <taxon>Diatrype</taxon>
    </lineage>
</organism>
<feature type="region of interest" description="Disordered" evidence="2">
    <location>
        <begin position="531"/>
        <end position="565"/>
    </location>
</feature>
<evidence type="ECO:0000313" key="3">
    <source>
        <dbReference type="EMBL" id="KAK7747664.1"/>
    </source>
</evidence>
<feature type="region of interest" description="Disordered" evidence="2">
    <location>
        <begin position="1"/>
        <end position="47"/>
    </location>
</feature>
<feature type="compositionally biased region" description="Polar residues" evidence="2">
    <location>
        <begin position="648"/>
        <end position="685"/>
    </location>
</feature>
<feature type="region of interest" description="Disordered" evidence="2">
    <location>
        <begin position="336"/>
        <end position="444"/>
    </location>
</feature>
<comment type="caution">
    <text evidence="3">The sequence shown here is derived from an EMBL/GenBank/DDBJ whole genome shotgun (WGS) entry which is preliminary data.</text>
</comment>
<evidence type="ECO:0000256" key="2">
    <source>
        <dbReference type="SAM" id="MobiDB-lite"/>
    </source>
</evidence>
<feature type="compositionally biased region" description="Basic and acidic residues" evidence="2">
    <location>
        <begin position="404"/>
        <end position="413"/>
    </location>
</feature>
<feature type="coiled-coil region" evidence="1">
    <location>
        <begin position="64"/>
        <end position="91"/>
    </location>
</feature>
<feature type="compositionally biased region" description="Low complexity" evidence="2">
    <location>
        <begin position="749"/>
        <end position="772"/>
    </location>
</feature>
<sequence length="922" mass="100227">MGGDLSASTGDIRDRDIRSSPVRSSTAAGRRSQPNTEYDDATDSGMGLKEMEKNFDLKLELYHRRERQDALEEKTQKLEAENAEMRGKQEIFTKQLAERDKAIGEAVDMIVRLEAKVNGLIREKEMVRQVEFDGSYCHSRSDQSEHLDDEGAPLTPKMKGLEFFGMMDGNKSLERMPSFLSERSQQTENLRNVVLGGLSSLAHMRRVSETSVDPSDINRIASPSLSVLSESSFVSVYGSKNENGELATSLETDPMDMNNTRLEGLSTPVRESGKQGRISQGSEPASWTPKGAPPGSASLSTRMQPLTNVIDTTSPLQKLEMLEKKLPKHVEISRSSTFGQARGMPNLSPARSARPAHATTRQEKRDSIQRIITTGPTHKELANSHVLPPTPDTVASSTLRKHKDLTDSQDSLREGSFPARPNRSDTFGVNSSSRPSPKMNDIPDQRASITAFTGRINLPMSPINTHSTPPTNKHASVGLPPRPRSADESTISRQRANSWASDTDSDDGGVDAHSEESAFDYWMRESIRPNENANTHQRGLSIPTRAAQTKKGERRPSPDLFSFPTDSRGWGTDVIFSALRGNGFLGSPAPELKRERIIGDGDGDNDDLTATSFEEAPKTAVFAPQDMDMVMEYAPPTPDRRSSLHARTGSSSVVRKKTPVQNPSASNWAMMTKTTTKGRSNSIDSAAQAQAQVHFQQPEVPPSPGPGSNNNNNNKRNHQYPPLSGQGGMRRSLGLNSIFRRSGSGSGSGSLSESQGPLGAATPAGATEETAAFPSHNKAQLPPHVVSMRTGRSSVPPPPTMPWARGPPSSSSGASRLGIQEDELHSSATPPPILRNRGLSQPPVPAAGPSSTPLADSFHHHHQRHYYQQQQQQQQQQGGQEEETAAPPSAGGSSNTSNSNSNSNKRRWLNIARNSLKSRTPG</sequence>
<feature type="compositionally biased region" description="Polar residues" evidence="2">
    <location>
        <begin position="488"/>
        <end position="502"/>
    </location>
</feature>
<reference evidence="3 4" key="1">
    <citation type="submission" date="2024-02" db="EMBL/GenBank/DDBJ databases">
        <title>De novo assembly and annotation of 12 fungi associated with fruit tree decline syndrome in Ontario, Canada.</title>
        <authorList>
            <person name="Sulman M."/>
            <person name="Ellouze W."/>
            <person name="Ilyukhin E."/>
        </authorList>
    </citation>
    <scope>NUCLEOTIDE SEQUENCE [LARGE SCALE GENOMIC DNA]</scope>
    <source>
        <strain evidence="3 4">M11/M66-122</strain>
    </source>
</reference>
<feature type="compositionally biased region" description="Low complexity" evidence="2">
    <location>
        <begin position="804"/>
        <end position="816"/>
    </location>
</feature>
<feature type="region of interest" description="Disordered" evidence="2">
    <location>
        <begin position="460"/>
        <end position="513"/>
    </location>
</feature>